<protein>
    <submittedName>
        <fullName evidence="1">Oligomycin resistance ATP-dependent permease Yor1p</fullName>
    </submittedName>
</protein>
<comment type="caution">
    <text evidence="1">The sequence shown here is derived from an EMBL/GenBank/DDBJ whole genome shotgun (WGS) entry which is preliminary data.</text>
</comment>
<sequence length="1372" mass="154556">MDEESLSSTDEQLIKQKRFFSFLSRGPVTPVPLHEERGELPNLFLPVNLFFSWVSPVLRTGYKRTIKANDLPKLNSSLRVEVLYERWEATFNKYNDKCKLQHLEKKCRERKETLESSTVDEKVDLEDYKIPAKYILFIIFSTFRKEVFFSMVCSTLSSIASAMTPLLTKEIINYVSLISIGIEQHPGKAYGYSIGAILLNLVAFFLLTANSFYSTLSGTEAKAALTKSILTKSFKADSKSRHEYPPSRLTTFIGTDLAKLDLALLMAPYIVAAPVTLVIVIVILVINLGAATGAAFAILVIFPLAFALIMAAMMKTRKRALEFTDKRVGFLKEIVNNLKIIKFYSWEDSYEKSVTDARIKESSLLVKTQDFRNMGFVLFISLTPIMSTVTFLVLYAIGSDKRNAANIFSSIFLIGLLGQVFITLQLAISSLLDGLVSMRRIFAFLVSGESSVSENVQFNDSLPSETDFNQHVIKVEDASFEWETFEEETVEKSESEGEKTADNNQSLDINRKFKGLNNINFSVKKGEFIMIVGSIGTGKTSLLNALSGLMTRTKGYVEVNGSSIFCGTPWVQNATIKDNITFGNEYDEIKYQRIITACSLNDDLKILPAGDLTEVGERGITLSGGQKSRLNLARAMYANRDIILMDDVLSAVDARVGKHIMEEGFVGLLRGKTRLLATHQLSFLSYSDRVIYLNSDGTIDVGTAEELDARNLNFSKLLSHQDTGDSNDNSEGMIFNSRPEVTYKTKVTDTVELEKELDLRTDGMLIETEVSAERAINWKVYKAFFKLGSRRVNPIFLLIFTAFVTACSTFCGMFVDTWLSFWLELKFQRSNGFYIGIYVMFTFVNILFMWLQFTLYVSIVLSASRYVNIAAIKRFLHVPMSYLDVTPTGRILNRFTKDTDSSDNELVENLRLGVFLFAQIIGVLVLSIIYLPWLAIALPPLFFIIALVGSYYQASSREIKRLESTQRSLYINNFGECLSGSETIKAYNAVDRFMDRNDLFINQTNEASVLVNGVQRWGSLRIIITTLVYVLLITLLAINRVFNISPASVGLVVSYSFALPELAATMIRTLALAENEMTSFERVHEYAYDLPQESSYHNGETKPHDQWPNLGEIEFRNVSMRYRAGLPKVLKNVTFSVKNNERIGICGRTGAGKSSIMSTLFRITELAEGKIFIDGIDISTLGLHELRSRLSIIPQESVLFSGNIRKNLDPFNETSDDILWESLRRAGLIEESVLDEVKQQTDSKNLHKFHLNATVENEGSNFSLGEKQLIAFARALVKNSKILVLDEATSSVDYETDARIQNTIIDEFKNCTILCIAHRLRTIINYDKILVLDKGELQEFDSPLNLFKDQNSIFRSLCDKSKITIDDFNSCT</sequence>
<accession>A0ACA9Y534</accession>
<evidence type="ECO:0000313" key="2">
    <source>
        <dbReference type="Proteomes" id="UP001152531"/>
    </source>
</evidence>
<keyword evidence="2" id="KW-1185">Reference proteome</keyword>
<evidence type="ECO:0000313" key="1">
    <source>
        <dbReference type="EMBL" id="CAH6720131.1"/>
    </source>
</evidence>
<dbReference type="Proteomes" id="UP001152531">
    <property type="component" value="Unassembled WGS sequence"/>
</dbReference>
<gene>
    <name evidence="1" type="ORF">CLIB1444_03S05116</name>
</gene>
<reference evidence="1" key="1">
    <citation type="submission" date="2022-06" db="EMBL/GenBank/DDBJ databases">
        <authorList>
            <person name="Legras J.-L."/>
            <person name="Devillers H."/>
            <person name="Grondin C."/>
        </authorList>
    </citation>
    <scope>NUCLEOTIDE SEQUENCE</scope>
    <source>
        <strain evidence="1">CLIB 1444</strain>
    </source>
</reference>
<dbReference type="EMBL" id="CALSDN010000003">
    <property type="protein sequence ID" value="CAH6720131.1"/>
    <property type="molecule type" value="Genomic_DNA"/>
</dbReference>
<name>A0ACA9Y534_9ASCO</name>
<organism evidence="1 2">
    <name type="scientific">[Candida] jaroonii</name>
    <dbReference type="NCBI Taxonomy" id="467808"/>
    <lineage>
        <taxon>Eukaryota</taxon>
        <taxon>Fungi</taxon>
        <taxon>Dikarya</taxon>
        <taxon>Ascomycota</taxon>
        <taxon>Saccharomycotina</taxon>
        <taxon>Pichiomycetes</taxon>
        <taxon>Debaryomycetaceae</taxon>
        <taxon>Yamadazyma</taxon>
    </lineage>
</organism>
<proteinExistence type="predicted"/>